<dbReference type="GO" id="GO:0005886">
    <property type="term" value="C:plasma membrane"/>
    <property type="evidence" value="ECO:0007669"/>
    <property type="project" value="TreeGrafter"/>
</dbReference>
<dbReference type="PROSITE" id="PS51004">
    <property type="entry name" value="SEMA"/>
    <property type="match status" value="1"/>
</dbReference>
<dbReference type="GO" id="GO:0030335">
    <property type="term" value="P:positive regulation of cell migration"/>
    <property type="evidence" value="ECO:0007669"/>
    <property type="project" value="TreeGrafter"/>
</dbReference>
<evidence type="ECO:0000313" key="4">
    <source>
        <dbReference type="RefSeq" id="XP_042617320.1"/>
    </source>
</evidence>
<reference evidence="4" key="1">
    <citation type="submission" date="2025-08" db="UniProtKB">
        <authorList>
            <consortium name="RefSeq"/>
        </authorList>
    </citation>
    <scope>IDENTIFICATION</scope>
    <source>
        <tissue evidence="4">Muscle</tissue>
    </source>
</reference>
<name>A0A9R0B0R6_CYPCA</name>
<feature type="domain" description="Sema" evidence="3">
    <location>
        <begin position="23"/>
        <end position="132"/>
    </location>
</feature>
<dbReference type="OrthoDB" id="8953501at2759"/>
<gene>
    <name evidence="4" type="primary">LOC122145793</name>
</gene>
<protein>
    <submittedName>
        <fullName evidence="4">Semaphorin-5B-like</fullName>
    </submittedName>
</protein>
<dbReference type="GO" id="GO:0001755">
    <property type="term" value="P:neural crest cell migration"/>
    <property type="evidence" value="ECO:0007669"/>
    <property type="project" value="TreeGrafter"/>
</dbReference>
<feature type="chain" id="PRO_5040418609" evidence="2">
    <location>
        <begin position="23"/>
        <end position="132"/>
    </location>
</feature>
<dbReference type="KEGG" id="ccar:122145793"/>
<dbReference type="AlphaFoldDB" id="A0A9R0B0R6"/>
<dbReference type="GO" id="GO:0030215">
    <property type="term" value="F:semaphorin receptor binding"/>
    <property type="evidence" value="ECO:0007669"/>
    <property type="project" value="InterPro"/>
</dbReference>
<dbReference type="GO" id="GO:0045499">
    <property type="term" value="F:chemorepellent activity"/>
    <property type="evidence" value="ECO:0007669"/>
    <property type="project" value="TreeGrafter"/>
</dbReference>
<dbReference type="Proteomes" id="UP001155660">
    <property type="component" value="Chromosome A7"/>
</dbReference>
<dbReference type="PANTHER" id="PTHR11036:SF72">
    <property type="entry name" value="SEMAPHORIN-4F"/>
    <property type="match status" value="1"/>
</dbReference>
<dbReference type="PANTHER" id="PTHR11036">
    <property type="entry name" value="SEMAPHORIN"/>
    <property type="match status" value="1"/>
</dbReference>
<organism evidence="4">
    <name type="scientific">Cyprinus carpio</name>
    <name type="common">Common carp</name>
    <dbReference type="NCBI Taxonomy" id="7962"/>
    <lineage>
        <taxon>Eukaryota</taxon>
        <taxon>Metazoa</taxon>
        <taxon>Chordata</taxon>
        <taxon>Craniata</taxon>
        <taxon>Vertebrata</taxon>
        <taxon>Euteleostomi</taxon>
        <taxon>Actinopterygii</taxon>
        <taxon>Neopterygii</taxon>
        <taxon>Teleostei</taxon>
        <taxon>Ostariophysi</taxon>
        <taxon>Cypriniformes</taxon>
        <taxon>Cyprinidae</taxon>
        <taxon>Cyprininae</taxon>
        <taxon>Cyprinus</taxon>
    </lineage>
</organism>
<proteinExistence type="predicted"/>
<dbReference type="GO" id="GO:0071526">
    <property type="term" value="P:semaphorin-plexin signaling pathway"/>
    <property type="evidence" value="ECO:0007669"/>
    <property type="project" value="TreeGrafter"/>
</dbReference>
<dbReference type="RefSeq" id="XP_042617320.1">
    <property type="nucleotide sequence ID" value="XM_042761386.1"/>
</dbReference>
<accession>A0A9R0B0R6</accession>
<evidence type="ECO:0000259" key="3">
    <source>
        <dbReference type="PROSITE" id="PS51004"/>
    </source>
</evidence>
<dbReference type="InterPro" id="IPR027231">
    <property type="entry name" value="Semaphorin"/>
</dbReference>
<evidence type="ECO:0000256" key="1">
    <source>
        <dbReference type="PROSITE-ProRule" id="PRU00352"/>
    </source>
</evidence>
<sequence>MKSVTGLFVVSVLLCSTILSWSATVSSYGDISRLGSPDFSGIKNFSIFLLDHVSGMLYLGARDAVIAVDTANLSKRKMIEWSVPEEKRKSCVAKGKTEDDCRNTTSVCWSFWVMDTYMPVGLSPLTPSVHLL</sequence>
<dbReference type="GO" id="GO:0007411">
    <property type="term" value="P:axon guidance"/>
    <property type="evidence" value="ECO:0007669"/>
    <property type="project" value="TreeGrafter"/>
</dbReference>
<dbReference type="InterPro" id="IPR001627">
    <property type="entry name" value="Semap_dom"/>
</dbReference>
<comment type="caution">
    <text evidence="1">Lacks conserved residue(s) required for the propagation of feature annotation.</text>
</comment>
<dbReference type="GeneID" id="122145793"/>
<feature type="signal peptide" evidence="2">
    <location>
        <begin position="1"/>
        <end position="22"/>
    </location>
</feature>
<keyword evidence="2" id="KW-0732">Signal</keyword>
<evidence type="ECO:0000256" key="2">
    <source>
        <dbReference type="SAM" id="SignalP"/>
    </source>
</evidence>